<feature type="region of interest" description="Disordered" evidence="1">
    <location>
        <begin position="59"/>
        <end position="90"/>
    </location>
</feature>
<comment type="caution">
    <text evidence="2">The sequence shown here is derived from an EMBL/GenBank/DDBJ whole genome shotgun (WGS) entry which is preliminary data.</text>
</comment>
<sequence length="90" mass="9592">DNLPITTTTSSGTTITNDRLVSISSTTSNNSIGLNTQTVNSTSNHLNVPRLTNRTAITGSMFVGDNPSRRHITPITTSTTSNINQPTSFQ</sequence>
<reference evidence="2" key="1">
    <citation type="submission" date="2021-02" db="EMBL/GenBank/DDBJ databases">
        <authorList>
            <person name="Nowell W R."/>
        </authorList>
    </citation>
    <scope>NUCLEOTIDE SEQUENCE</scope>
</reference>
<name>A0A820E1F1_9BILA</name>
<evidence type="ECO:0000313" key="3">
    <source>
        <dbReference type="Proteomes" id="UP000663836"/>
    </source>
</evidence>
<organism evidence="2 3">
    <name type="scientific">Rotaria sordida</name>
    <dbReference type="NCBI Taxonomy" id="392033"/>
    <lineage>
        <taxon>Eukaryota</taxon>
        <taxon>Metazoa</taxon>
        <taxon>Spiralia</taxon>
        <taxon>Gnathifera</taxon>
        <taxon>Rotifera</taxon>
        <taxon>Eurotatoria</taxon>
        <taxon>Bdelloidea</taxon>
        <taxon>Philodinida</taxon>
        <taxon>Philodinidae</taxon>
        <taxon>Rotaria</taxon>
    </lineage>
</organism>
<evidence type="ECO:0000256" key="1">
    <source>
        <dbReference type="SAM" id="MobiDB-lite"/>
    </source>
</evidence>
<feature type="compositionally biased region" description="Low complexity" evidence="1">
    <location>
        <begin position="73"/>
        <end position="90"/>
    </location>
</feature>
<accession>A0A820E1F1</accession>
<gene>
    <name evidence="2" type="ORF">JBS370_LOCUS38321</name>
</gene>
<feature type="non-terminal residue" evidence="2">
    <location>
        <position position="90"/>
    </location>
</feature>
<protein>
    <submittedName>
        <fullName evidence="2">Uncharacterized protein</fullName>
    </submittedName>
</protein>
<dbReference type="Proteomes" id="UP000663836">
    <property type="component" value="Unassembled WGS sequence"/>
</dbReference>
<proteinExistence type="predicted"/>
<feature type="region of interest" description="Disordered" evidence="1">
    <location>
        <begin position="26"/>
        <end position="45"/>
    </location>
</feature>
<feature type="non-terminal residue" evidence="2">
    <location>
        <position position="1"/>
    </location>
</feature>
<feature type="compositionally biased region" description="Polar residues" evidence="1">
    <location>
        <begin position="33"/>
        <end position="45"/>
    </location>
</feature>
<dbReference type="EMBL" id="CAJOBD010020526">
    <property type="protein sequence ID" value="CAF4241254.1"/>
    <property type="molecule type" value="Genomic_DNA"/>
</dbReference>
<evidence type="ECO:0000313" key="2">
    <source>
        <dbReference type="EMBL" id="CAF4241254.1"/>
    </source>
</evidence>
<dbReference type="AlphaFoldDB" id="A0A820E1F1"/>